<sequence length="47" mass="5244">MVIVSYLSSIFNVKTFGVLPCTDQRKVVPMAVEPDQGVGKRKAKRLH</sequence>
<dbReference type="AlphaFoldDB" id="A0A8X6NVP9"/>
<name>A0A8X6NVP9_NEPPI</name>
<feature type="non-terminal residue" evidence="1">
    <location>
        <position position="47"/>
    </location>
</feature>
<accession>A0A8X6NVP9</accession>
<organism evidence="1 2">
    <name type="scientific">Nephila pilipes</name>
    <name type="common">Giant wood spider</name>
    <name type="synonym">Nephila maculata</name>
    <dbReference type="NCBI Taxonomy" id="299642"/>
    <lineage>
        <taxon>Eukaryota</taxon>
        <taxon>Metazoa</taxon>
        <taxon>Ecdysozoa</taxon>
        <taxon>Arthropoda</taxon>
        <taxon>Chelicerata</taxon>
        <taxon>Arachnida</taxon>
        <taxon>Araneae</taxon>
        <taxon>Araneomorphae</taxon>
        <taxon>Entelegynae</taxon>
        <taxon>Araneoidea</taxon>
        <taxon>Nephilidae</taxon>
        <taxon>Nephila</taxon>
    </lineage>
</organism>
<comment type="caution">
    <text evidence="1">The sequence shown here is derived from an EMBL/GenBank/DDBJ whole genome shotgun (WGS) entry which is preliminary data.</text>
</comment>
<protein>
    <submittedName>
        <fullName evidence="1">Uncharacterized protein</fullName>
    </submittedName>
</protein>
<evidence type="ECO:0000313" key="1">
    <source>
        <dbReference type="EMBL" id="GFT37717.1"/>
    </source>
</evidence>
<evidence type="ECO:0000313" key="2">
    <source>
        <dbReference type="Proteomes" id="UP000887013"/>
    </source>
</evidence>
<dbReference type="EMBL" id="BMAW01109285">
    <property type="protein sequence ID" value="GFT37717.1"/>
    <property type="molecule type" value="Genomic_DNA"/>
</dbReference>
<gene>
    <name evidence="1" type="ORF">NPIL_442761</name>
</gene>
<dbReference type="Proteomes" id="UP000887013">
    <property type="component" value="Unassembled WGS sequence"/>
</dbReference>
<reference evidence="1" key="1">
    <citation type="submission" date="2020-08" db="EMBL/GenBank/DDBJ databases">
        <title>Multicomponent nature underlies the extraordinary mechanical properties of spider dragline silk.</title>
        <authorList>
            <person name="Kono N."/>
            <person name="Nakamura H."/>
            <person name="Mori M."/>
            <person name="Yoshida Y."/>
            <person name="Ohtoshi R."/>
            <person name="Malay A.D."/>
            <person name="Moran D.A.P."/>
            <person name="Tomita M."/>
            <person name="Numata K."/>
            <person name="Arakawa K."/>
        </authorList>
    </citation>
    <scope>NUCLEOTIDE SEQUENCE</scope>
</reference>
<keyword evidence="2" id="KW-1185">Reference proteome</keyword>
<proteinExistence type="predicted"/>